<organism evidence="3 4">
    <name type="scientific">Tamaricihabitans halophyticus</name>
    <dbReference type="NCBI Taxonomy" id="1262583"/>
    <lineage>
        <taxon>Bacteria</taxon>
        <taxon>Bacillati</taxon>
        <taxon>Actinomycetota</taxon>
        <taxon>Actinomycetes</taxon>
        <taxon>Pseudonocardiales</taxon>
        <taxon>Pseudonocardiaceae</taxon>
        <taxon>Tamaricihabitans</taxon>
    </lineage>
</organism>
<evidence type="ECO:0000313" key="4">
    <source>
        <dbReference type="Proteomes" id="UP000294911"/>
    </source>
</evidence>
<dbReference type="Gene3D" id="2.60.120.10">
    <property type="entry name" value="Jelly Rolls"/>
    <property type="match status" value="1"/>
</dbReference>
<dbReference type="InterPro" id="IPR014710">
    <property type="entry name" value="RmlC-like_jellyroll"/>
</dbReference>
<accession>A0A4R2Q941</accession>
<evidence type="ECO:0000313" key="3">
    <source>
        <dbReference type="EMBL" id="TCP45099.1"/>
    </source>
</evidence>
<dbReference type="RefSeq" id="WP_132880240.1">
    <property type="nucleotide sequence ID" value="NZ_SLXQ01000017.1"/>
</dbReference>
<dbReference type="Proteomes" id="UP000294911">
    <property type="component" value="Unassembled WGS sequence"/>
</dbReference>
<comment type="caution">
    <text evidence="3">The sequence shown here is derived from an EMBL/GenBank/DDBJ whole genome shotgun (WGS) entry which is preliminary data.</text>
</comment>
<sequence>MTVRGDVVVVSTLAGELLAEARENPAGRAARTVVSGTSQRATVIALIAGAELSEHQAPAAATIQVIAGQVWLYTAAREWRLTEGDLVAVPPERHGVRAEDDAAVLLTVALR</sequence>
<dbReference type="CDD" id="cd02230">
    <property type="entry name" value="cupin_HP0902-like"/>
    <property type="match status" value="1"/>
</dbReference>
<dbReference type="OrthoDB" id="5190473at2"/>
<keyword evidence="4" id="KW-1185">Reference proteome</keyword>
<dbReference type="EMBL" id="SLXQ01000017">
    <property type="protein sequence ID" value="TCP45099.1"/>
    <property type="molecule type" value="Genomic_DNA"/>
</dbReference>
<feature type="domain" description="AraC-type arabinose-binding/dimerisation" evidence="2">
    <location>
        <begin position="53"/>
        <end position="101"/>
    </location>
</feature>
<dbReference type="InterPro" id="IPR003313">
    <property type="entry name" value="AraC-bd"/>
</dbReference>
<name>A0A4R2Q941_9PSEU</name>
<dbReference type="GO" id="GO:0003677">
    <property type="term" value="F:DNA binding"/>
    <property type="evidence" value="ECO:0007669"/>
    <property type="project" value="UniProtKB-KW"/>
</dbReference>
<dbReference type="PANTHER" id="PTHR37694">
    <property type="entry name" value="SLR8022 PROTEIN"/>
    <property type="match status" value="1"/>
</dbReference>
<dbReference type="Pfam" id="PF02311">
    <property type="entry name" value="AraC_binding"/>
    <property type="match status" value="1"/>
</dbReference>
<gene>
    <name evidence="3" type="ORF">EV191_11765</name>
</gene>
<protein>
    <submittedName>
        <fullName evidence="3">AraC-like protein</fullName>
    </submittedName>
</protein>
<dbReference type="GO" id="GO:0006355">
    <property type="term" value="P:regulation of DNA-templated transcription"/>
    <property type="evidence" value="ECO:0007669"/>
    <property type="project" value="InterPro"/>
</dbReference>
<evidence type="ECO:0000256" key="1">
    <source>
        <dbReference type="ARBA" id="ARBA00023125"/>
    </source>
</evidence>
<dbReference type="InterPro" id="IPR011051">
    <property type="entry name" value="RmlC_Cupin_sf"/>
</dbReference>
<evidence type="ECO:0000259" key="2">
    <source>
        <dbReference type="Pfam" id="PF02311"/>
    </source>
</evidence>
<proteinExistence type="predicted"/>
<dbReference type="SUPFAM" id="SSF51182">
    <property type="entry name" value="RmlC-like cupins"/>
    <property type="match status" value="1"/>
</dbReference>
<keyword evidence="1" id="KW-0238">DNA-binding</keyword>
<dbReference type="PANTHER" id="PTHR37694:SF1">
    <property type="entry name" value="SLR8022 PROTEIN"/>
    <property type="match status" value="1"/>
</dbReference>
<dbReference type="AlphaFoldDB" id="A0A4R2Q941"/>
<reference evidence="3 4" key="1">
    <citation type="submission" date="2019-03" db="EMBL/GenBank/DDBJ databases">
        <title>Genomic Encyclopedia of Type Strains, Phase IV (KMG-IV): sequencing the most valuable type-strain genomes for metagenomic binning, comparative biology and taxonomic classification.</title>
        <authorList>
            <person name="Goeker M."/>
        </authorList>
    </citation>
    <scope>NUCLEOTIDE SEQUENCE [LARGE SCALE GENOMIC DNA]</scope>
    <source>
        <strain evidence="3 4">DSM 45765</strain>
    </source>
</reference>